<dbReference type="InterPro" id="IPR003018">
    <property type="entry name" value="GAF"/>
</dbReference>
<proteinExistence type="predicted"/>
<sequence length="170" mass="17929">MSVAAFETCSLDVLVDTRAAAVTDLFLAGLLVRDRLQVLLDDVAEQLDAPIAGINLVREDAVLFAAATGAPAWLDPSGGMPAGWAPCRRVADLDTALLIGDLHAVSWGFFPPSALFGTVRAYAGVPLRTHGVVAGTLCVMSETPQAFRPATLDRLEQRAAEVMAVLDSVR</sequence>
<evidence type="ECO:0000259" key="1">
    <source>
        <dbReference type="SMART" id="SM00065"/>
    </source>
</evidence>
<gene>
    <name evidence="2" type="ORF">FHX34_102692</name>
</gene>
<organism evidence="2 3">
    <name type="scientific">Actinoplanes teichomyceticus</name>
    <dbReference type="NCBI Taxonomy" id="1867"/>
    <lineage>
        <taxon>Bacteria</taxon>
        <taxon>Bacillati</taxon>
        <taxon>Actinomycetota</taxon>
        <taxon>Actinomycetes</taxon>
        <taxon>Micromonosporales</taxon>
        <taxon>Micromonosporaceae</taxon>
        <taxon>Actinoplanes</taxon>
    </lineage>
</organism>
<keyword evidence="3" id="KW-1185">Reference proteome</keyword>
<name>A0A561WJT2_ACTTI</name>
<dbReference type="Proteomes" id="UP000320239">
    <property type="component" value="Unassembled WGS sequence"/>
</dbReference>
<feature type="domain" description="GAF" evidence="1">
    <location>
        <begin position="31"/>
        <end position="170"/>
    </location>
</feature>
<reference evidence="2 3" key="1">
    <citation type="submission" date="2019-06" db="EMBL/GenBank/DDBJ databases">
        <title>Sequencing the genomes of 1000 actinobacteria strains.</title>
        <authorList>
            <person name="Klenk H.-P."/>
        </authorList>
    </citation>
    <scope>NUCLEOTIDE SEQUENCE [LARGE SCALE GENOMIC DNA]</scope>
    <source>
        <strain evidence="2 3">DSM 43866</strain>
    </source>
</reference>
<dbReference type="Gene3D" id="3.30.450.40">
    <property type="match status" value="1"/>
</dbReference>
<accession>A0A561WJT2</accession>
<dbReference type="SUPFAM" id="SSF55781">
    <property type="entry name" value="GAF domain-like"/>
    <property type="match status" value="1"/>
</dbReference>
<dbReference type="AlphaFoldDB" id="A0A561WJT2"/>
<comment type="caution">
    <text evidence="2">The sequence shown here is derived from an EMBL/GenBank/DDBJ whole genome shotgun (WGS) entry which is preliminary data.</text>
</comment>
<dbReference type="InterPro" id="IPR029016">
    <property type="entry name" value="GAF-like_dom_sf"/>
</dbReference>
<evidence type="ECO:0000313" key="2">
    <source>
        <dbReference type="EMBL" id="TWG24139.1"/>
    </source>
</evidence>
<dbReference type="RefSeq" id="WP_122977305.1">
    <property type="nucleotide sequence ID" value="NZ_BOMX01000078.1"/>
</dbReference>
<dbReference type="SMART" id="SM00065">
    <property type="entry name" value="GAF"/>
    <property type="match status" value="1"/>
</dbReference>
<protein>
    <submittedName>
        <fullName evidence="2">GAF domain-containing protein</fullName>
    </submittedName>
</protein>
<evidence type="ECO:0000313" key="3">
    <source>
        <dbReference type="Proteomes" id="UP000320239"/>
    </source>
</evidence>
<dbReference type="OrthoDB" id="9151676at2"/>
<dbReference type="EMBL" id="VIWY01000002">
    <property type="protein sequence ID" value="TWG24139.1"/>
    <property type="molecule type" value="Genomic_DNA"/>
</dbReference>
<dbReference type="Pfam" id="PF01590">
    <property type="entry name" value="GAF"/>
    <property type="match status" value="1"/>
</dbReference>